<proteinExistence type="predicted"/>
<reference evidence="1 2" key="1">
    <citation type="submission" date="2020-06" db="EMBL/GenBank/DDBJ databases">
        <title>Transcriptomic and genomic resources for Thalictrum thalictroides and T. hernandezii: Facilitating candidate gene discovery in an emerging model plant lineage.</title>
        <authorList>
            <person name="Arias T."/>
            <person name="Riano-Pachon D.M."/>
            <person name="Di Stilio V.S."/>
        </authorList>
    </citation>
    <scope>NUCLEOTIDE SEQUENCE [LARGE SCALE GENOMIC DNA]</scope>
    <source>
        <strain evidence="2">cv. WT478/WT964</strain>
        <tissue evidence="1">Leaves</tissue>
    </source>
</reference>
<accession>A0A7J6X236</accession>
<name>A0A7J6X236_THATH</name>
<organism evidence="1 2">
    <name type="scientific">Thalictrum thalictroides</name>
    <name type="common">Rue-anemone</name>
    <name type="synonym">Anemone thalictroides</name>
    <dbReference type="NCBI Taxonomy" id="46969"/>
    <lineage>
        <taxon>Eukaryota</taxon>
        <taxon>Viridiplantae</taxon>
        <taxon>Streptophyta</taxon>
        <taxon>Embryophyta</taxon>
        <taxon>Tracheophyta</taxon>
        <taxon>Spermatophyta</taxon>
        <taxon>Magnoliopsida</taxon>
        <taxon>Ranunculales</taxon>
        <taxon>Ranunculaceae</taxon>
        <taxon>Thalictroideae</taxon>
        <taxon>Thalictrum</taxon>
    </lineage>
</organism>
<dbReference type="InterPro" id="IPR043424">
    <property type="entry name" value="BLT-like"/>
</dbReference>
<evidence type="ECO:0000313" key="2">
    <source>
        <dbReference type="Proteomes" id="UP000554482"/>
    </source>
</evidence>
<sequence length="110" mass="13065">MEELEHGRSRKLLMMSRINWKEKGKIVIEWKMLIPSCSMNVLRPRYRQSVCSMQDYEKERKTRVLMEKVCDELAKEIGQDKAEVEAIKSESMKMCVVVDEERRILKTAKI</sequence>
<protein>
    <submittedName>
        <fullName evidence="1">Actin cytoskeleton-regulatory complex pan-like protein</fullName>
    </submittedName>
</protein>
<dbReference type="PANTHER" id="PTHR31071:SF2">
    <property type="entry name" value="ACTIN CYTOSKELETON-REGULATORY COMPLEX PAN-LIKE PROTEIN"/>
    <property type="match status" value="1"/>
</dbReference>
<gene>
    <name evidence="1" type="ORF">FRX31_006617</name>
</gene>
<dbReference type="OrthoDB" id="1433810at2759"/>
<comment type="caution">
    <text evidence="1">The sequence shown here is derived from an EMBL/GenBank/DDBJ whole genome shotgun (WGS) entry which is preliminary data.</text>
</comment>
<dbReference type="PANTHER" id="PTHR31071">
    <property type="entry name" value="GB|AAF24581.1"/>
    <property type="match status" value="1"/>
</dbReference>
<keyword evidence="2" id="KW-1185">Reference proteome</keyword>
<dbReference type="AlphaFoldDB" id="A0A7J6X236"/>
<dbReference type="EMBL" id="JABWDY010006245">
    <property type="protein sequence ID" value="KAF5203796.1"/>
    <property type="molecule type" value="Genomic_DNA"/>
</dbReference>
<evidence type="ECO:0000313" key="1">
    <source>
        <dbReference type="EMBL" id="KAF5203796.1"/>
    </source>
</evidence>
<dbReference type="Proteomes" id="UP000554482">
    <property type="component" value="Unassembled WGS sequence"/>
</dbReference>